<organism evidence="1 2">
    <name type="scientific">Ascodesmis nigricans</name>
    <dbReference type="NCBI Taxonomy" id="341454"/>
    <lineage>
        <taxon>Eukaryota</taxon>
        <taxon>Fungi</taxon>
        <taxon>Dikarya</taxon>
        <taxon>Ascomycota</taxon>
        <taxon>Pezizomycotina</taxon>
        <taxon>Pezizomycetes</taxon>
        <taxon>Pezizales</taxon>
        <taxon>Ascodesmidaceae</taxon>
        <taxon>Ascodesmis</taxon>
    </lineage>
</organism>
<evidence type="ECO:0000313" key="2">
    <source>
        <dbReference type="Proteomes" id="UP000298138"/>
    </source>
</evidence>
<proteinExistence type="predicted"/>
<dbReference type="InParanoid" id="A0A4S2MVY4"/>
<accession>A0A4S2MVY4</accession>
<sequence length="109" mass="12012">MTETLRNNLVGAPTAIDIDAGRTQRQRKSPIRYGQANIVEHDPEAHIIGSTAFMVESGPQSYEEAMCDTHADGRSEAIRKEIESLIAHGVMKEIDPAKLKQDDKPIGSR</sequence>
<reference evidence="1 2" key="1">
    <citation type="submission" date="2019-04" db="EMBL/GenBank/DDBJ databases">
        <title>Comparative genomics and transcriptomics to analyze fruiting body development in filamentous ascomycetes.</title>
        <authorList>
            <consortium name="DOE Joint Genome Institute"/>
            <person name="Lutkenhaus R."/>
            <person name="Traeger S."/>
            <person name="Breuer J."/>
            <person name="Kuo A."/>
            <person name="Lipzen A."/>
            <person name="Pangilinan J."/>
            <person name="Dilworth D."/>
            <person name="Sandor L."/>
            <person name="Poggeler S."/>
            <person name="Barry K."/>
            <person name="Grigoriev I.V."/>
            <person name="Nowrousian M."/>
        </authorList>
    </citation>
    <scope>NUCLEOTIDE SEQUENCE [LARGE SCALE GENOMIC DNA]</scope>
    <source>
        <strain evidence="1 2">CBS 389.68</strain>
    </source>
</reference>
<name>A0A4S2MVY4_9PEZI</name>
<dbReference type="Proteomes" id="UP000298138">
    <property type="component" value="Unassembled WGS sequence"/>
</dbReference>
<dbReference type="EMBL" id="ML220123">
    <property type="protein sequence ID" value="TGZ80751.1"/>
    <property type="molecule type" value="Genomic_DNA"/>
</dbReference>
<dbReference type="AlphaFoldDB" id="A0A4S2MVY4"/>
<gene>
    <name evidence="1" type="ORF">EX30DRAFT_349278</name>
</gene>
<evidence type="ECO:0000313" key="1">
    <source>
        <dbReference type="EMBL" id="TGZ80751.1"/>
    </source>
</evidence>
<keyword evidence="2" id="KW-1185">Reference proteome</keyword>
<protein>
    <submittedName>
        <fullName evidence="1">Uncharacterized protein</fullName>
    </submittedName>
</protein>